<dbReference type="AlphaFoldDB" id="A0A8I6WIK2"/>
<dbReference type="InterPro" id="IPR050232">
    <property type="entry name" value="FBL13/AtMIF1-like"/>
</dbReference>
<dbReference type="InterPro" id="IPR036047">
    <property type="entry name" value="F-box-like_dom_sf"/>
</dbReference>
<keyword evidence="4" id="KW-1185">Reference proteome</keyword>
<evidence type="ECO:0000313" key="3">
    <source>
        <dbReference type="EnsemblPlants" id="HORVU.MOREX.r3.2HG0200660.1.CDS1"/>
    </source>
</evidence>
<feature type="domain" description="F-box" evidence="2">
    <location>
        <begin position="20"/>
        <end position="68"/>
    </location>
</feature>
<name>A0A8I6WIK2_HORVV</name>
<dbReference type="Gramene" id="HORVU.MOREX.r2.2HG0166730.1">
    <property type="protein sequence ID" value="HORVU.MOREX.r2.2HG0166730.1.CDS.1"/>
    <property type="gene ID" value="HORVU.MOREX.r2.2HG0166730"/>
</dbReference>
<protein>
    <recommendedName>
        <fullName evidence="2">F-box domain-containing protein</fullName>
    </recommendedName>
</protein>
<dbReference type="SUPFAM" id="SSF52047">
    <property type="entry name" value="RNI-like"/>
    <property type="match status" value="1"/>
</dbReference>
<dbReference type="Gramene" id="HORVU.MOREX.r3.2HG0200660.1">
    <property type="protein sequence ID" value="HORVU.MOREX.r3.2HG0200660.1.CDS1"/>
    <property type="gene ID" value="HORVU.MOREX.r3.2HG0200660"/>
</dbReference>
<dbReference type="PANTHER" id="PTHR31900:SF30">
    <property type="entry name" value="SUPERFAMILY PROTEIN, PUTATIVE-RELATED"/>
    <property type="match status" value="1"/>
</dbReference>
<sequence length="524" mass="60028">MAPPSRKKNKSSSSSSSGRRDRISGLPDSLLGHVLSYLPNKEAGRAAALGRRWRDIFCSVHTISFEEEEGEREEDWETYFIEVEERRSCSNDLLDTISAALFRRRRRYGSTASGLPVPLRRFGFTFDRYSHWDKVAVDQLLFDVLRHADKELHLDLRFLIGPICNRRNGDDGEWIIHHEDWAHILPRRLFSCTAVRTLCLGHCNLNLPEAINLPFLQTLRLTGILGDDSGETIQKLISGCPSIADLTLEANDGLEKVVVLDKRLRRLALRCCHNLKKASIDASELMSLDYSGAVPEESFLSLHGSPAVSSCTIDFCKATPTKPDLARFRRFLRMVSPSKHLRLHHRVLDAQFFAVFPSFPSLTRLELHGPIRSSNTVDAVRMILEQTPKLEVVSLDMDDPERRELEEGEETQERAMYRERLNRRGADDDHQQCHQSCHDPVELIVPNPSSYSIRCLRRRVKEINMVSYRCDVQHRVLASLLFRNALVLERMCVVFVKKGPSELQEQLMKEIESWVVAKPEKSFM</sequence>
<dbReference type="Gene3D" id="1.20.1280.50">
    <property type="match status" value="1"/>
</dbReference>
<dbReference type="SUPFAM" id="SSF81383">
    <property type="entry name" value="F-box domain"/>
    <property type="match status" value="1"/>
</dbReference>
<dbReference type="InterPro" id="IPR032675">
    <property type="entry name" value="LRR_dom_sf"/>
</dbReference>
<reference evidence="4" key="1">
    <citation type="journal article" date="2012" name="Nature">
        <title>A physical, genetic and functional sequence assembly of the barley genome.</title>
        <authorList>
            <consortium name="The International Barley Genome Sequencing Consortium"/>
            <person name="Mayer K.F."/>
            <person name="Waugh R."/>
            <person name="Brown J.W."/>
            <person name="Schulman A."/>
            <person name="Langridge P."/>
            <person name="Platzer M."/>
            <person name="Fincher G.B."/>
            <person name="Muehlbauer G.J."/>
            <person name="Sato K."/>
            <person name="Close T.J."/>
            <person name="Wise R.P."/>
            <person name="Stein N."/>
        </authorList>
    </citation>
    <scope>NUCLEOTIDE SEQUENCE [LARGE SCALE GENOMIC DNA]</scope>
    <source>
        <strain evidence="4">cv. Morex</strain>
    </source>
</reference>
<dbReference type="InterPro" id="IPR055411">
    <property type="entry name" value="LRR_FXL15/At3g58940/PEG3-like"/>
</dbReference>
<evidence type="ECO:0000259" key="2">
    <source>
        <dbReference type="PROSITE" id="PS50181"/>
    </source>
</evidence>
<accession>A0A8I6WIK2</accession>
<feature type="region of interest" description="Disordered" evidence="1">
    <location>
        <begin position="1"/>
        <end position="25"/>
    </location>
</feature>
<reference evidence="3" key="3">
    <citation type="submission" date="2022-01" db="UniProtKB">
        <authorList>
            <consortium name="EnsemblPlants"/>
        </authorList>
    </citation>
    <scope>IDENTIFICATION</scope>
    <source>
        <strain evidence="3">subsp. vulgare</strain>
    </source>
</reference>
<dbReference type="PROSITE" id="PS50181">
    <property type="entry name" value="FBOX"/>
    <property type="match status" value="1"/>
</dbReference>
<feature type="compositionally biased region" description="Basic residues" evidence="1">
    <location>
        <begin position="1"/>
        <end position="10"/>
    </location>
</feature>
<proteinExistence type="predicted"/>
<organism evidence="3 4">
    <name type="scientific">Hordeum vulgare subsp. vulgare</name>
    <name type="common">Domesticated barley</name>
    <dbReference type="NCBI Taxonomy" id="112509"/>
    <lineage>
        <taxon>Eukaryota</taxon>
        <taxon>Viridiplantae</taxon>
        <taxon>Streptophyta</taxon>
        <taxon>Embryophyta</taxon>
        <taxon>Tracheophyta</taxon>
        <taxon>Spermatophyta</taxon>
        <taxon>Magnoliopsida</taxon>
        <taxon>Liliopsida</taxon>
        <taxon>Poales</taxon>
        <taxon>Poaceae</taxon>
        <taxon>BOP clade</taxon>
        <taxon>Pooideae</taxon>
        <taxon>Triticodae</taxon>
        <taxon>Triticeae</taxon>
        <taxon>Hordeinae</taxon>
        <taxon>Hordeum</taxon>
    </lineage>
</organism>
<dbReference type="PANTHER" id="PTHR31900">
    <property type="entry name" value="F-BOX/RNI SUPERFAMILY PROTEIN-RELATED"/>
    <property type="match status" value="1"/>
</dbReference>
<evidence type="ECO:0000313" key="4">
    <source>
        <dbReference type="Proteomes" id="UP000011116"/>
    </source>
</evidence>
<dbReference type="InterPro" id="IPR001810">
    <property type="entry name" value="F-box_dom"/>
</dbReference>
<dbReference type="Pfam" id="PF24758">
    <property type="entry name" value="LRR_At5g56370"/>
    <property type="match status" value="1"/>
</dbReference>
<dbReference type="EnsemblPlants" id="HORVU.MOREX.r3.2HG0200660.1">
    <property type="protein sequence ID" value="HORVU.MOREX.r3.2HG0200660.1.CDS1"/>
    <property type="gene ID" value="HORVU.MOREX.r3.2HG0200660"/>
</dbReference>
<dbReference type="Pfam" id="PF00646">
    <property type="entry name" value="F-box"/>
    <property type="match status" value="1"/>
</dbReference>
<dbReference type="Gene3D" id="3.80.10.10">
    <property type="entry name" value="Ribonuclease Inhibitor"/>
    <property type="match status" value="1"/>
</dbReference>
<dbReference type="Proteomes" id="UP000011116">
    <property type="component" value="Chromosome 2H"/>
</dbReference>
<evidence type="ECO:0000256" key="1">
    <source>
        <dbReference type="SAM" id="MobiDB-lite"/>
    </source>
</evidence>
<reference evidence="3" key="2">
    <citation type="submission" date="2020-10" db="EMBL/GenBank/DDBJ databases">
        <authorList>
            <person name="Scholz U."/>
            <person name="Mascher M."/>
            <person name="Fiebig A."/>
        </authorList>
    </citation>
    <scope>NUCLEOTIDE SEQUENCE [LARGE SCALE GENOMIC DNA]</scope>
    <source>
        <strain evidence="3">cv. Morex</strain>
    </source>
</reference>